<feature type="transmembrane region" description="Helical" evidence="1">
    <location>
        <begin position="7"/>
        <end position="25"/>
    </location>
</feature>
<dbReference type="RefSeq" id="WP_186870793.1">
    <property type="nucleotide sequence ID" value="NZ_JACOOL010000012.1"/>
</dbReference>
<evidence type="ECO:0000313" key="2">
    <source>
        <dbReference type="EMBL" id="MBC5638087.1"/>
    </source>
</evidence>
<evidence type="ECO:0000313" key="3">
    <source>
        <dbReference type="Proteomes" id="UP000637359"/>
    </source>
</evidence>
<organism evidence="2 3">
    <name type="scientific">Ornithinibacillus hominis</name>
    <dbReference type="NCBI Taxonomy" id="2763055"/>
    <lineage>
        <taxon>Bacteria</taxon>
        <taxon>Bacillati</taxon>
        <taxon>Bacillota</taxon>
        <taxon>Bacilli</taxon>
        <taxon>Bacillales</taxon>
        <taxon>Bacillaceae</taxon>
        <taxon>Ornithinibacillus</taxon>
    </lineage>
</organism>
<dbReference type="AlphaFoldDB" id="A0A923L807"/>
<feature type="transmembrane region" description="Helical" evidence="1">
    <location>
        <begin position="31"/>
        <end position="49"/>
    </location>
</feature>
<dbReference type="Proteomes" id="UP000637359">
    <property type="component" value="Unassembled WGS sequence"/>
</dbReference>
<gene>
    <name evidence="2" type="ORF">H8S33_14915</name>
</gene>
<keyword evidence="3" id="KW-1185">Reference proteome</keyword>
<comment type="caution">
    <text evidence="2">The sequence shown here is derived from an EMBL/GenBank/DDBJ whole genome shotgun (WGS) entry which is preliminary data.</text>
</comment>
<keyword evidence="1" id="KW-0472">Membrane</keyword>
<accession>A0A923L807</accession>
<keyword evidence="1" id="KW-0812">Transmembrane</keyword>
<sequence>MITKRHLWFNLGMIIFSWMTLLFIGKRSFKRFAIGGFFIVGFEILNHLYGNRRNWWKFFDKKDAFYKDELPFSIGPYMPLSMWIMKYTYGNFKKFILVNAIADALFAFLGIDILKKYKIVGLKRLSHIKFFFYLHYKAYLLYGLQYLVDKVIRKEKTA</sequence>
<proteinExistence type="predicted"/>
<evidence type="ECO:0000256" key="1">
    <source>
        <dbReference type="SAM" id="Phobius"/>
    </source>
</evidence>
<keyword evidence="1" id="KW-1133">Transmembrane helix</keyword>
<dbReference type="EMBL" id="JACOOL010000012">
    <property type="protein sequence ID" value="MBC5638087.1"/>
    <property type="molecule type" value="Genomic_DNA"/>
</dbReference>
<name>A0A923L807_9BACI</name>
<protein>
    <submittedName>
        <fullName evidence="2">Uncharacterized protein</fullName>
    </submittedName>
</protein>
<feature type="transmembrane region" description="Helical" evidence="1">
    <location>
        <begin position="95"/>
        <end position="114"/>
    </location>
</feature>
<reference evidence="2" key="1">
    <citation type="submission" date="2020-08" db="EMBL/GenBank/DDBJ databases">
        <title>Genome public.</title>
        <authorList>
            <person name="Liu C."/>
            <person name="Sun Q."/>
        </authorList>
    </citation>
    <scope>NUCLEOTIDE SEQUENCE</scope>
    <source>
        <strain evidence="2">BX22</strain>
    </source>
</reference>